<protein>
    <submittedName>
        <fullName evidence="1">Uncharacterized protein</fullName>
    </submittedName>
</protein>
<sequence length="59" mass="6366">MTGFWLMTAVFQTLHMLATGQHGIADRANSSRRCSAIEAGLASIRLTSHTSRRCLTACG</sequence>
<evidence type="ECO:0000313" key="2">
    <source>
        <dbReference type="Proteomes" id="UP000052230"/>
    </source>
</evidence>
<name>A0A0U5FGV9_XANCI</name>
<comment type="caution">
    <text evidence="1">The sequence shown here is derived from an EMBL/GenBank/DDBJ whole genome shotgun (WGS) entry which is preliminary data.</text>
</comment>
<organism evidence="1 2">
    <name type="scientific">Xanthomonas citri pv. citri</name>
    <dbReference type="NCBI Taxonomy" id="611301"/>
    <lineage>
        <taxon>Bacteria</taxon>
        <taxon>Pseudomonadati</taxon>
        <taxon>Pseudomonadota</taxon>
        <taxon>Gammaproteobacteria</taxon>
        <taxon>Lysobacterales</taxon>
        <taxon>Lysobacteraceae</taxon>
        <taxon>Xanthomonas</taxon>
    </lineage>
</organism>
<dbReference type="AlphaFoldDB" id="A0A0U5FGV9"/>
<keyword evidence="2" id="KW-1185">Reference proteome</keyword>
<dbReference type="Proteomes" id="UP000052230">
    <property type="component" value="Unassembled WGS sequence"/>
</dbReference>
<proteinExistence type="predicted"/>
<accession>A0A0U5FGV9</accession>
<dbReference type="EMBL" id="CCXZ01000166">
    <property type="protein sequence ID" value="CEG17832.1"/>
    <property type="molecule type" value="Genomic_DNA"/>
</dbReference>
<reference evidence="1 2" key="1">
    <citation type="submission" date="2014-09" db="EMBL/GenBank/DDBJ databases">
        <authorList>
            <person name="Regsiter A."/>
        </authorList>
    </citation>
    <scope>NUCLEOTIDE SEQUENCE [LARGE SCALE GENOMIC DNA]</scope>
</reference>
<evidence type="ECO:0000313" key="1">
    <source>
        <dbReference type="EMBL" id="CEG17832.1"/>
    </source>
</evidence>
<gene>
    <name evidence="1" type="ORF">XAC3562_70102</name>
</gene>